<dbReference type="Gene3D" id="2.30.38.10">
    <property type="entry name" value="Luciferase, Domain 3"/>
    <property type="match status" value="1"/>
</dbReference>
<dbReference type="FunFam" id="3.30.300.30:FF:000010">
    <property type="entry name" value="Enterobactin synthetase component F"/>
    <property type="match status" value="1"/>
</dbReference>
<evidence type="ECO:0000259" key="4">
    <source>
        <dbReference type="SMART" id="SM00923"/>
    </source>
</evidence>
<dbReference type="GO" id="GO:0005829">
    <property type="term" value="C:cytosol"/>
    <property type="evidence" value="ECO:0007669"/>
    <property type="project" value="TreeGrafter"/>
</dbReference>
<dbReference type="EMBL" id="JZKH01000051">
    <property type="protein sequence ID" value="KJS60081.1"/>
    <property type="molecule type" value="Genomic_DNA"/>
</dbReference>
<name>A0A0F2TC80_STRR3</name>
<gene>
    <name evidence="5" type="ORF">VM95_23165</name>
</gene>
<feature type="compositionally biased region" description="Basic and acidic residues" evidence="3">
    <location>
        <begin position="202"/>
        <end position="218"/>
    </location>
</feature>
<protein>
    <submittedName>
        <fullName evidence="5">Peptide synthetase</fullName>
    </submittedName>
</protein>
<dbReference type="Gene3D" id="3.30.300.30">
    <property type="match status" value="1"/>
</dbReference>
<dbReference type="InterPro" id="IPR010071">
    <property type="entry name" value="AA_adenyl_dom"/>
</dbReference>
<dbReference type="SMART" id="SM00923">
    <property type="entry name" value="MbtH"/>
    <property type="match status" value="1"/>
</dbReference>
<keyword evidence="6" id="KW-1185">Reference proteome</keyword>
<dbReference type="FunFam" id="3.40.50.980:FF:000001">
    <property type="entry name" value="Non-ribosomal peptide synthetase"/>
    <property type="match status" value="1"/>
</dbReference>
<keyword evidence="2" id="KW-0597">Phosphoprotein</keyword>
<dbReference type="PANTHER" id="PTHR45527">
    <property type="entry name" value="NONRIBOSOMAL PEPTIDE SYNTHETASE"/>
    <property type="match status" value="1"/>
</dbReference>
<dbReference type="NCBIfam" id="TIGR01733">
    <property type="entry name" value="AA-adenyl-dom"/>
    <property type="match status" value="1"/>
</dbReference>
<dbReference type="InterPro" id="IPR020845">
    <property type="entry name" value="AMP-binding_CS"/>
</dbReference>
<keyword evidence="1" id="KW-0596">Phosphopantetheine</keyword>
<dbReference type="PATRIC" id="fig|359131.3.peg.5640"/>
<accession>A0A0F2TC80</accession>
<dbReference type="AlphaFoldDB" id="A0A0F2TC80"/>
<dbReference type="OrthoDB" id="2472181at2"/>
<evidence type="ECO:0000313" key="5">
    <source>
        <dbReference type="EMBL" id="KJS60081.1"/>
    </source>
</evidence>
<dbReference type="InterPro" id="IPR025110">
    <property type="entry name" value="AMP-bd_C"/>
</dbReference>
<organism evidence="5 6">
    <name type="scientific">Streptomyces rubellomurinus (strain ATCC 31215)</name>
    <dbReference type="NCBI Taxonomy" id="359131"/>
    <lineage>
        <taxon>Bacteria</taxon>
        <taxon>Bacillati</taxon>
        <taxon>Actinomycetota</taxon>
        <taxon>Actinomycetes</taxon>
        <taxon>Kitasatosporales</taxon>
        <taxon>Streptomycetaceae</taxon>
        <taxon>Streptomyces</taxon>
    </lineage>
</organism>
<sequence>MANHTVASGFSVLVNDRGRHCLWPSGTTVPDGWHRAAPEATKEECLEYVRRNWADIRPAGTATAEDGHEPLVRVFERTAARVPEAVAVIDGKVELSYRELNARANRLARRLIARGAQPEEVVVILLPRGHEAIVALLAVLKSGAAYVPVDPDYPAARVAFMVQDAGPVCVIGPRDTGDGAGGAAIAAGLLLSEDDGSVPLTARDHEDVSPAERGREPAPGDSAYVIYTSGSTGRPKGVVIEHRSLRHYLGWAAQAYPAARVSSLLHSSLSFDLSVTALFLPLLHGGCVHVAALADDLTTRENLARVPIGFLKVTPSHLAVLPLLPPGFSPSGQLVVGGEQLLGSMLAEWRQRHPQVTVVNEYGPTEATVGCTEHALRPGDRVAEGPVPIGRAAPGVRIHVLDERLRPVAPGQEGELCIAGSGVARGYARRPDTTAERFVADPFGAPGSWMYRSGDLARQLPDGGFEYLGRMDDQVKVNGFRIELGEIEAVLARHPGAAQVAVAVSAGRRKAGRLVAYVVPDPAGPRPSPADLRALAAAALPEHMVPAGYLLLERLPLTPNGKLDRSALPAPDFRRSPGITGLLTE</sequence>
<evidence type="ECO:0000256" key="3">
    <source>
        <dbReference type="SAM" id="MobiDB-lite"/>
    </source>
</evidence>
<dbReference type="InterPro" id="IPR045851">
    <property type="entry name" value="AMP-bd_C_sf"/>
</dbReference>
<evidence type="ECO:0000313" key="6">
    <source>
        <dbReference type="Proteomes" id="UP000033699"/>
    </source>
</evidence>
<dbReference type="InterPro" id="IPR038020">
    <property type="entry name" value="MbtH-like_sf"/>
</dbReference>
<proteinExistence type="predicted"/>
<dbReference type="GO" id="GO:0044550">
    <property type="term" value="P:secondary metabolite biosynthetic process"/>
    <property type="evidence" value="ECO:0007669"/>
    <property type="project" value="TreeGrafter"/>
</dbReference>
<dbReference type="CDD" id="cd05930">
    <property type="entry name" value="A_NRPS"/>
    <property type="match status" value="1"/>
</dbReference>
<dbReference type="InterPro" id="IPR000873">
    <property type="entry name" value="AMP-dep_synth/lig_dom"/>
</dbReference>
<comment type="caution">
    <text evidence="5">The sequence shown here is derived from an EMBL/GenBank/DDBJ whole genome shotgun (WGS) entry which is preliminary data.</text>
</comment>
<dbReference type="SUPFAM" id="SSF56801">
    <property type="entry name" value="Acetyl-CoA synthetase-like"/>
    <property type="match status" value="1"/>
</dbReference>
<dbReference type="Gene3D" id="3.90.820.10">
    <property type="entry name" value="Structural Genomics, Unknown Function 30-nov-00 1gh9 Mol_id"/>
    <property type="match status" value="1"/>
</dbReference>
<dbReference type="GO" id="GO:0043041">
    <property type="term" value="P:amino acid activation for nonribosomal peptide biosynthetic process"/>
    <property type="evidence" value="ECO:0007669"/>
    <property type="project" value="TreeGrafter"/>
</dbReference>
<dbReference type="PRINTS" id="PR00154">
    <property type="entry name" value="AMPBINDING"/>
</dbReference>
<dbReference type="Pfam" id="PF13193">
    <property type="entry name" value="AMP-binding_C"/>
    <property type="match status" value="1"/>
</dbReference>
<dbReference type="PANTHER" id="PTHR45527:SF1">
    <property type="entry name" value="FATTY ACID SYNTHASE"/>
    <property type="match status" value="1"/>
</dbReference>
<dbReference type="RefSeq" id="WP_045699983.1">
    <property type="nucleotide sequence ID" value="NZ_JZKH01000051.1"/>
</dbReference>
<dbReference type="InterPro" id="IPR005153">
    <property type="entry name" value="MbtH-like_dom"/>
</dbReference>
<evidence type="ECO:0000256" key="1">
    <source>
        <dbReference type="ARBA" id="ARBA00022450"/>
    </source>
</evidence>
<dbReference type="Gene3D" id="3.40.50.980">
    <property type="match status" value="2"/>
</dbReference>
<feature type="domain" description="MbtH-like" evidence="4">
    <location>
        <begin position="4"/>
        <end position="51"/>
    </location>
</feature>
<dbReference type="GO" id="GO:0031177">
    <property type="term" value="F:phosphopantetheine binding"/>
    <property type="evidence" value="ECO:0007669"/>
    <property type="project" value="TreeGrafter"/>
</dbReference>
<dbReference type="Pfam" id="PF00501">
    <property type="entry name" value="AMP-binding"/>
    <property type="match status" value="1"/>
</dbReference>
<dbReference type="SUPFAM" id="SSF160582">
    <property type="entry name" value="MbtH-like"/>
    <property type="match status" value="1"/>
</dbReference>
<dbReference type="PROSITE" id="PS00455">
    <property type="entry name" value="AMP_BINDING"/>
    <property type="match status" value="1"/>
</dbReference>
<evidence type="ECO:0000256" key="2">
    <source>
        <dbReference type="ARBA" id="ARBA00022553"/>
    </source>
</evidence>
<dbReference type="Proteomes" id="UP000033699">
    <property type="component" value="Unassembled WGS sequence"/>
</dbReference>
<dbReference type="InterPro" id="IPR020459">
    <property type="entry name" value="AMP-binding"/>
</dbReference>
<reference evidence="5 6" key="1">
    <citation type="submission" date="2015-02" db="EMBL/GenBank/DDBJ databases">
        <authorList>
            <person name="Ju K.-S."/>
            <person name="Doroghazi J.R."/>
            <person name="Metcalf W."/>
        </authorList>
    </citation>
    <scope>NUCLEOTIDE SEQUENCE [LARGE SCALE GENOMIC DNA]</scope>
    <source>
        <strain evidence="5 6">ATCC 31215</strain>
    </source>
</reference>
<dbReference type="Pfam" id="PF03621">
    <property type="entry name" value="MbtH"/>
    <property type="match status" value="1"/>
</dbReference>
<feature type="region of interest" description="Disordered" evidence="3">
    <location>
        <begin position="200"/>
        <end position="222"/>
    </location>
</feature>